<dbReference type="GO" id="GO:0005829">
    <property type="term" value="C:cytosol"/>
    <property type="evidence" value="ECO:0007669"/>
    <property type="project" value="TreeGrafter"/>
</dbReference>
<dbReference type="Pfam" id="PF02569">
    <property type="entry name" value="Pantoate_ligase"/>
    <property type="match status" value="2"/>
</dbReference>
<proteinExistence type="inferred from homology"/>
<evidence type="ECO:0000256" key="11">
    <source>
        <dbReference type="ARBA" id="ARBA00048258"/>
    </source>
</evidence>
<evidence type="ECO:0000313" key="13">
    <source>
        <dbReference type="Proteomes" id="UP001417504"/>
    </source>
</evidence>
<keyword evidence="7" id="KW-0547">Nucleotide-binding</keyword>
<dbReference type="SUPFAM" id="SSF52374">
    <property type="entry name" value="Nucleotidylyl transferase"/>
    <property type="match status" value="1"/>
</dbReference>
<evidence type="ECO:0000256" key="6">
    <source>
        <dbReference type="ARBA" id="ARBA00022655"/>
    </source>
</evidence>
<dbReference type="PANTHER" id="PTHR21299">
    <property type="entry name" value="CYTIDYLATE KINASE/PANTOATE-BETA-ALANINE LIGASE"/>
    <property type="match status" value="1"/>
</dbReference>
<comment type="catalytic activity">
    <reaction evidence="11">
        <text>(R)-pantoate + beta-alanine + ATP = (R)-pantothenate + AMP + diphosphate + H(+)</text>
        <dbReference type="Rhea" id="RHEA:10912"/>
        <dbReference type="ChEBI" id="CHEBI:15378"/>
        <dbReference type="ChEBI" id="CHEBI:15980"/>
        <dbReference type="ChEBI" id="CHEBI:29032"/>
        <dbReference type="ChEBI" id="CHEBI:30616"/>
        <dbReference type="ChEBI" id="CHEBI:33019"/>
        <dbReference type="ChEBI" id="CHEBI:57966"/>
        <dbReference type="ChEBI" id="CHEBI:456215"/>
        <dbReference type="EC" id="6.3.2.1"/>
    </reaction>
</comment>
<sequence>MEEEEGQPRADPLIITDKATMRKWSRTMRAQSKTISLVPTMGYLHQGHISLITQAHTHSDLTVLSIYINPGQFAPSEDLSTYPSDFHADLDKLRNAFPGRGVDVVFHPFDLYDYGEGRSRRSAASDCCDSGSAGNGVVSCVEDGKSGGHETWVRDLDFPVTVIGSEIVRESDGLALSSRNVYLSPEERKKALSISKSLSRAKLAAENGQQSCSELKNSVVQSIIEAGGKVDYAEIVDQDTLQVVDLVDRPLVFCVAAWFGKVRLIDNMEVDV</sequence>
<dbReference type="Gene3D" id="3.40.50.620">
    <property type="entry name" value="HUPs"/>
    <property type="match status" value="1"/>
</dbReference>
<dbReference type="AlphaFoldDB" id="A0AAP0JS98"/>
<evidence type="ECO:0000256" key="3">
    <source>
        <dbReference type="ARBA" id="ARBA00012219"/>
    </source>
</evidence>
<keyword evidence="6" id="KW-0566">Pantothenate biosynthesis</keyword>
<comment type="similarity">
    <text evidence="2">Belongs to the pantothenate synthetase family.</text>
</comment>
<dbReference type="GO" id="GO:0004592">
    <property type="term" value="F:pantoate-beta-alanine ligase activity"/>
    <property type="evidence" value="ECO:0007669"/>
    <property type="project" value="UniProtKB-EC"/>
</dbReference>
<evidence type="ECO:0000256" key="7">
    <source>
        <dbReference type="ARBA" id="ARBA00022741"/>
    </source>
</evidence>
<dbReference type="FunFam" id="3.30.1300.10:FF:000001">
    <property type="entry name" value="Pantothenate synthetase"/>
    <property type="match status" value="1"/>
</dbReference>
<evidence type="ECO:0000256" key="1">
    <source>
        <dbReference type="ARBA" id="ARBA00004990"/>
    </source>
</evidence>
<evidence type="ECO:0000256" key="2">
    <source>
        <dbReference type="ARBA" id="ARBA00009256"/>
    </source>
</evidence>
<dbReference type="InterPro" id="IPR042176">
    <property type="entry name" value="Pantoate_ligase_C"/>
</dbReference>
<dbReference type="PANTHER" id="PTHR21299:SF1">
    <property type="entry name" value="PANTOATE--BETA-ALANINE LIGASE"/>
    <property type="match status" value="1"/>
</dbReference>
<keyword evidence="5" id="KW-0436">Ligase</keyword>
<keyword evidence="13" id="KW-1185">Reference proteome</keyword>
<dbReference type="Proteomes" id="UP001417504">
    <property type="component" value="Unassembled WGS sequence"/>
</dbReference>
<reference evidence="12 13" key="1">
    <citation type="submission" date="2024-01" db="EMBL/GenBank/DDBJ databases">
        <title>Genome assemblies of Stephania.</title>
        <authorList>
            <person name="Yang L."/>
        </authorList>
    </citation>
    <scope>NUCLEOTIDE SEQUENCE [LARGE SCALE GENOMIC DNA]</scope>
    <source>
        <strain evidence="12">QJT</strain>
        <tissue evidence="12">Leaf</tissue>
    </source>
</reference>
<evidence type="ECO:0000313" key="12">
    <source>
        <dbReference type="EMBL" id="KAK9138032.1"/>
    </source>
</evidence>
<dbReference type="EC" id="6.3.2.1" evidence="3"/>
<evidence type="ECO:0000256" key="5">
    <source>
        <dbReference type="ARBA" id="ARBA00022598"/>
    </source>
</evidence>
<organism evidence="12 13">
    <name type="scientific">Stephania japonica</name>
    <dbReference type="NCBI Taxonomy" id="461633"/>
    <lineage>
        <taxon>Eukaryota</taxon>
        <taxon>Viridiplantae</taxon>
        <taxon>Streptophyta</taxon>
        <taxon>Embryophyta</taxon>
        <taxon>Tracheophyta</taxon>
        <taxon>Spermatophyta</taxon>
        <taxon>Magnoliopsida</taxon>
        <taxon>Ranunculales</taxon>
        <taxon>Menispermaceae</taxon>
        <taxon>Menispermoideae</taxon>
        <taxon>Cissampelideae</taxon>
        <taxon>Stephania</taxon>
    </lineage>
</organism>
<dbReference type="EMBL" id="JBBNAE010000003">
    <property type="protein sequence ID" value="KAK9138032.1"/>
    <property type="molecule type" value="Genomic_DNA"/>
</dbReference>
<dbReference type="InterPro" id="IPR003721">
    <property type="entry name" value="Pantoate_ligase"/>
</dbReference>
<name>A0AAP0JS98_9MAGN</name>
<keyword evidence="8" id="KW-0067">ATP-binding</keyword>
<evidence type="ECO:0000256" key="4">
    <source>
        <dbReference type="ARBA" id="ARBA00015647"/>
    </source>
</evidence>
<dbReference type="GO" id="GO:0005524">
    <property type="term" value="F:ATP binding"/>
    <property type="evidence" value="ECO:0007669"/>
    <property type="project" value="UniProtKB-KW"/>
</dbReference>
<dbReference type="GO" id="GO:0015940">
    <property type="term" value="P:pantothenate biosynthetic process"/>
    <property type="evidence" value="ECO:0007669"/>
    <property type="project" value="UniProtKB-KW"/>
</dbReference>
<gene>
    <name evidence="12" type="ORF">Sjap_008626</name>
</gene>
<protein>
    <recommendedName>
        <fullName evidence="4">Pantoate--beta-alanine ligase</fullName>
        <ecNumber evidence="3">6.3.2.1</ecNumber>
    </recommendedName>
    <alternativeName>
        <fullName evidence="10">Pantoate-activating enzyme</fullName>
    </alternativeName>
    <alternativeName>
        <fullName evidence="9">Pantothenate synthetase</fullName>
    </alternativeName>
</protein>
<dbReference type="Gene3D" id="3.30.1300.10">
    <property type="entry name" value="Pantoate-beta-alanine ligase, C-terminal domain"/>
    <property type="match status" value="1"/>
</dbReference>
<accession>A0AAP0JS98</accession>
<evidence type="ECO:0000256" key="9">
    <source>
        <dbReference type="ARBA" id="ARBA00029902"/>
    </source>
</evidence>
<comment type="caution">
    <text evidence="12">The sequence shown here is derived from an EMBL/GenBank/DDBJ whole genome shotgun (WGS) entry which is preliminary data.</text>
</comment>
<comment type="pathway">
    <text evidence="1">Cofactor biosynthesis; (R)-pantothenate biosynthesis; (R)-pantothenate from (R)-pantoate and beta-alanine: step 1/1.</text>
</comment>
<dbReference type="InterPro" id="IPR014729">
    <property type="entry name" value="Rossmann-like_a/b/a_fold"/>
</dbReference>
<evidence type="ECO:0000256" key="10">
    <source>
        <dbReference type="ARBA" id="ARBA00032806"/>
    </source>
</evidence>
<evidence type="ECO:0000256" key="8">
    <source>
        <dbReference type="ARBA" id="ARBA00022840"/>
    </source>
</evidence>